<proteinExistence type="inferred from homology"/>
<feature type="site" description="Increases basicity of active site His" evidence="2">
    <location>
        <position position="137"/>
    </location>
</feature>
<dbReference type="PANTHER" id="PTHR43300:SF7">
    <property type="entry name" value="UDP-N-ACETYLBACILLOSAMINE N-ACETYLTRANSFERASE"/>
    <property type="match status" value="1"/>
</dbReference>
<feature type="binding site" evidence="3">
    <location>
        <position position="166"/>
    </location>
    <ligand>
        <name>acetyl-CoA</name>
        <dbReference type="ChEBI" id="CHEBI:57288"/>
    </ligand>
</feature>
<dbReference type="EMBL" id="AATS01000009">
    <property type="protein sequence ID" value="EAU54359.1"/>
    <property type="molecule type" value="Genomic_DNA"/>
</dbReference>
<evidence type="ECO:0000256" key="1">
    <source>
        <dbReference type="ARBA" id="ARBA00007274"/>
    </source>
</evidence>
<evidence type="ECO:0000256" key="3">
    <source>
        <dbReference type="PIRSR" id="PIRSR620019-2"/>
    </source>
</evidence>
<comment type="caution">
    <text evidence="5">The sequence shown here is derived from an EMBL/GenBank/DDBJ whole genome shotgun (WGS) entry which is preliminary data.</text>
</comment>
<name>Q0EYK8_9PROT</name>
<dbReference type="PANTHER" id="PTHR43300">
    <property type="entry name" value="ACETYLTRANSFERASE"/>
    <property type="match status" value="1"/>
</dbReference>
<evidence type="ECO:0000259" key="4">
    <source>
        <dbReference type="Pfam" id="PF17836"/>
    </source>
</evidence>
<feature type="active site" description="Proton acceptor" evidence="2">
    <location>
        <position position="136"/>
    </location>
</feature>
<reference evidence="5 6" key="1">
    <citation type="submission" date="2006-09" db="EMBL/GenBank/DDBJ databases">
        <authorList>
            <person name="Emerson D."/>
            <person name="Ferriera S."/>
            <person name="Johnson J."/>
            <person name="Kravitz S."/>
            <person name="Halpern A."/>
            <person name="Remington K."/>
            <person name="Beeson K."/>
            <person name="Tran B."/>
            <person name="Rogers Y.-H."/>
            <person name="Friedman R."/>
            <person name="Venter J.C."/>
        </authorList>
    </citation>
    <scope>NUCLEOTIDE SEQUENCE [LARGE SCALE GENOMIC DNA]</scope>
    <source>
        <strain evidence="5 6">PV-1</strain>
    </source>
</reference>
<dbReference type="HOGENOM" id="CLU_081811_2_0_0"/>
<dbReference type="AlphaFoldDB" id="Q0EYK8"/>
<dbReference type="OrthoDB" id="5295698at2"/>
<feature type="domain" description="PglD N-terminal" evidence="4">
    <location>
        <begin position="3"/>
        <end position="81"/>
    </location>
</feature>
<dbReference type="NCBIfam" id="TIGR03570">
    <property type="entry name" value="NeuD_NnaD"/>
    <property type="match status" value="1"/>
</dbReference>
<feature type="binding site" evidence="3">
    <location>
        <position position="145"/>
    </location>
    <ligand>
        <name>acetyl-CoA</name>
        <dbReference type="ChEBI" id="CHEBI:57288"/>
    </ligand>
</feature>
<evidence type="ECO:0000256" key="2">
    <source>
        <dbReference type="PIRSR" id="PIRSR620019-1"/>
    </source>
</evidence>
<comment type="similarity">
    <text evidence="1">Belongs to the transferase hexapeptide repeat family.</text>
</comment>
<dbReference type="SUPFAM" id="SSF51161">
    <property type="entry name" value="Trimeric LpxA-like enzymes"/>
    <property type="match status" value="1"/>
</dbReference>
<dbReference type="STRING" id="314344.AL013_07960"/>
<dbReference type="eggNOG" id="COG0110">
    <property type="taxonomic scope" value="Bacteria"/>
</dbReference>
<gene>
    <name evidence="5" type="ORF">SPV1_00230</name>
</gene>
<protein>
    <submittedName>
        <fullName evidence="5">Pilin glycosylation protein</fullName>
    </submittedName>
</protein>
<dbReference type="CDD" id="cd03360">
    <property type="entry name" value="LbH_AT_putative"/>
    <property type="match status" value="1"/>
</dbReference>
<dbReference type="InterPro" id="IPR011004">
    <property type="entry name" value="Trimer_LpxA-like_sf"/>
</dbReference>
<dbReference type="InterPro" id="IPR041561">
    <property type="entry name" value="PglD_N"/>
</dbReference>
<organism evidence="5 6">
    <name type="scientific">Mariprofundus ferrooxydans PV-1</name>
    <dbReference type="NCBI Taxonomy" id="314345"/>
    <lineage>
        <taxon>Bacteria</taxon>
        <taxon>Pseudomonadati</taxon>
        <taxon>Pseudomonadota</taxon>
        <taxon>Candidatius Mariprofundia</taxon>
        <taxon>Mariprofundales</taxon>
        <taxon>Mariprofundaceae</taxon>
        <taxon>Mariprofundus</taxon>
    </lineage>
</organism>
<sequence length="211" mass="21549">MNQLLILGAGGHGKVMAEAAEAQGAWQHIALLDDRYALLDGTLRWPVLASIERAGHFVSEYSHAAVAVGDSKRRLEWLDMLAGLGFCIPTLIHPAAWVSPSASLAEGCVVMANATVQADARLGRGSIVNTGASVDHDCSIGDGVHICPGASLGGEVIIGHGSWLGIGCSVIQGVRIGSHVTVGAGAAVISDIGDAMTVVGVPARGISRGME</sequence>
<evidence type="ECO:0000313" key="6">
    <source>
        <dbReference type="Proteomes" id="UP000005297"/>
    </source>
</evidence>
<keyword evidence="6" id="KW-1185">Reference proteome</keyword>
<feature type="binding site" evidence="3">
    <location>
        <position position="69"/>
    </location>
    <ligand>
        <name>substrate</name>
    </ligand>
</feature>
<dbReference type="RefSeq" id="WP_009851814.1">
    <property type="nucleotide sequence ID" value="NZ_DS022296.1"/>
</dbReference>
<dbReference type="InterPro" id="IPR020019">
    <property type="entry name" value="AcTrfase_PglD-like"/>
</dbReference>
<dbReference type="Gene3D" id="2.160.10.10">
    <property type="entry name" value="Hexapeptide repeat proteins"/>
    <property type="match status" value="1"/>
</dbReference>
<accession>Q0EYK8</accession>
<dbReference type="Gene3D" id="3.40.50.20">
    <property type="match status" value="1"/>
</dbReference>
<dbReference type="InterPro" id="IPR050179">
    <property type="entry name" value="Trans_hexapeptide_repeat"/>
</dbReference>
<dbReference type="InParanoid" id="Q0EYK8"/>
<dbReference type="Proteomes" id="UP000005297">
    <property type="component" value="Unassembled WGS sequence"/>
</dbReference>
<evidence type="ECO:0000313" key="5">
    <source>
        <dbReference type="EMBL" id="EAU54359.1"/>
    </source>
</evidence>
<dbReference type="Pfam" id="PF17836">
    <property type="entry name" value="PglD_N"/>
    <property type="match status" value="1"/>
</dbReference>